<feature type="transmembrane region" description="Helical" evidence="2">
    <location>
        <begin position="287"/>
        <end position="307"/>
    </location>
</feature>
<dbReference type="GO" id="GO:0004197">
    <property type="term" value="F:cysteine-type endopeptidase activity"/>
    <property type="evidence" value="ECO:0007669"/>
    <property type="project" value="InterPro"/>
</dbReference>
<dbReference type="Gene3D" id="3.40.50.1460">
    <property type="match status" value="1"/>
</dbReference>
<feature type="transmembrane region" description="Helical" evidence="2">
    <location>
        <begin position="432"/>
        <end position="448"/>
    </location>
</feature>
<protein>
    <recommendedName>
        <fullName evidence="3">Peptidase C14 caspase domain-containing protein</fullName>
    </recommendedName>
</protein>
<dbReference type="GO" id="GO:0006508">
    <property type="term" value="P:proteolysis"/>
    <property type="evidence" value="ECO:0007669"/>
    <property type="project" value="InterPro"/>
</dbReference>
<dbReference type="InterPro" id="IPR052039">
    <property type="entry name" value="Caspase-related_regulators"/>
</dbReference>
<keyword evidence="2" id="KW-0472">Membrane</keyword>
<reference evidence="4 5" key="1">
    <citation type="submission" date="2015-10" db="EMBL/GenBank/DDBJ databases">
        <title>Draft genome sequence of Streptomyces caeruleatus NRRL B-24802, type strain for the species Streptomyces caeruleatus.</title>
        <authorList>
            <person name="Ruckert C."/>
            <person name="Winkler A."/>
            <person name="Kalinowski J."/>
            <person name="Kampfer P."/>
            <person name="Glaeser S."/>
        </authorList>
    </citation>
    <scope>NUCLEOTIDE SEQUENCE [LARGE SCALE GENOMIC DNA]</scope>
    <source>
        <strain evidence="4 5">NRRL B-24802</strain>
    </source>
</reference>
<evidence type="ECO:0000256" key="2">
    <source>
        <dbReference type="SAM" id="Phobius"/>
    </source>
</evidence>
<dbReference type="STRING" id="661399.AQJ67_02165"/>
<dbReference type="SUPFAM" id="SSF52129">
    <property type="entry name" value="Caspase-like"/>
    <property type="match status" value="1"/>
</dbReference>
<dbReference type="PANTHER" id="PTHR22576:SF37">
    <property type="entry name" value="MUCOSA-ASSOCIATED LYMPHOID TISSUE LYMPHOMA TRANSLOCATION PROTEIN 1"/>
    <property type="match status" value="1"/>
</dbReference>
<dbReference type="PANTHER" id="PTHR22576">
    <property type="entry name" value="MUCOSA ASSOCIATED LYMPHOID TISSUE LYMPHOMA TRANSLOCATION PROTEIN 1/PARACASPASE"/>
    <property type="match status" value="1"/>
</dbReference>
<evidence type="ECO:0000259" key="3">
    <source>
        <dbReference type="Pfam" id="PF00656"/>
    </source>
</evidence>
<dbReference type="RefSeq" id="WP_062716222.1">
    <property type="nucleotide sequence ID" value="NZ_KQ948924.1"/>
</dbReference>
<dbReference type="InterPro" id="IPR029030">
    <property type="entry name" value="Caspase-like_dom_sf"/>
</dbReference>
<organism evidence="4 5">
    <name type="scientific">Streptomyces caeruleatus</name>
    <dbReference type="NCBI Taxonomy" id="661399"/>
    <lineage>
        <taxon>Bacteria</taxon>
        <taxon>Bacillati</taxon>
        <taxon>Actinomycetota</taxon>
        <taxon>Actinomycetes</taxon>
        <taxon>Kitasatosporales</taxon>
        <taxon>Streptomycetaceae</taxon>
        <taxon>Streptomyces</taxon>
    </lineage>
</organism>
<dbReference type="OrthoDB" id="491589at2"/>
<evidence type="ECO:0000313" key="4">
    <source>
        <dbReference type="EMBL" id="KUO06275.1"/>
    </source>
</evidence>
<keyword evidence="2" id="KW-0812">Transmembrane</keyword>
<feature type="transmembrane region" description="Helical" evidence="2">
    <location>
        <begin position="404"/>
        <end position="420"/>
    </location>
</feature>
<keyword evidence="2" id="KW-1133">Transmembrane helix</keyword>
<dbReference type="InterPro" id="IPR011600">
    <property type="entry name" value="Pept_C14_caspase"/>
</dbReference>
<dbReference type="Pfam" id="PF00656">
    <property type="entry name" value="Peptidase_C14"/>
    <property type="match status" value="1"/>
</dbReference>
<dbReference type="EMBL" id="LMWY01000002">
    <property type="protein sequence ID" value="KUO06275.1"/>
    <property type="molecule type" value="Genomic_DNA"/>
</dbReference>
<feature type="region of interest" description="Disordered" evidence="1">
    <location>
        <begin position="237"/>
        <end position="256"/>
    </location>
</feature>
<dbReference type="Proteomes" id="UP000053429">
    <property type="component" value="Unassembled WGS sequence"/>
</dbReference>
<dbReference type="AlphaFoldDB" id="A0A117RS48"/>
<gene>
    <name evidence="4" type="ORF">AQJ67_02165</name>
</gene>
<evidence type="ECO:0000313" key="5">
    <source>
        <dbReference type="Proteomes" id="UP000053429"/>
    </source>
</evidence>
<feature type="transmembrane region" description="Helical" evidence="2">
    <location>
        <begin position="323"/>
        <end position="345"/>
    </location>
</feature>
<name>A0A117RS48_9ACTN</name>
<accession>A0A117RS48</accession>
<feature type="domain" description="Peptidase C14 caspase" evidence="3">
    <location>
        <begin position="3"/>
        <end position="192"/>
    </location>
</feature>
<sequence>MYRALLICNSVYPFEPVKLPKLLGPVRDGLAMWSALTDTEKGGLFSPEDVEVLFECDKDEILKTANRFFQICDPDDVLLFYYSGHGKTSRSNLHLCARDTTIELLPSSSVSGNELKSYMETSPSQNVIVILDCCHSGAFKGDPPKVSPGPLAGKGRFVVTASSASQRAADASEAGHPSPFTRALVEGLRHAEPRSVEEGTLVVEDVYNYALQTLPKDLPRPLRRVNGVGDAVIAKRPERPAQETVSQAVPHQPDPSPGPFLDWLRRRGFAGPGLAEPSLGNRLSWRVFLLAASLVGLFAYLSCQTWYSEMAYGYYDWSPETEFFFLGCGALAALCVLACLFEGLGPKNSAWAQRLRRATGFAFGALWFESVTRIGLNYEEQALLQSVMMFFCIAAVLDRLHDSLFFAGALVSFAGVIVPAENLGYGDFDINVLFQALASTIMLALWYFGATDRHFAAMAAVSLALGGADFLTHGSVPGVSLFGSSLALLSAVLGDGARPADGSRSLMRRGAASLTVSS</sequence>
<comment type="caution">
    <text evidence="4">The sequence shown here is derived from an EMBL/GenBank/DDBJ whole genome shotgun (WGS) entry which is preliminary data.</text>
</comment>
<keyword evidence="5" id="KW-1185">Reference proteome</keyword>
<proteinExistence type="predicted"/>
<evidence type="ECO:0000256" key="1">
    <source>
        <dbReference type="SAM" id="MobiDB-lite"/>
    </source>
</evidence>